<evidence type="ECO:0000256" key="2">
    <source>
        <dbReference type="SAM" id="SignalP"/>
    </source>
</evidence>
<evidence type="ECO:0008006" key="5">
    <source>
        <dbReference type="Google" id="ProtNLM"/>
    </source>
</evidence>
<feature type="region of interest" description="Disordered" evidence="1">
    <location>
        <begin position="158"/>
        <end position="201"/>
    </location>
</feature>
<gene>
    <name evidence="3" type="ORF">IAD50_09010</name>
</gene>
<feature type="compositionally biased region" description="Acidic residues" evidence="1">
    <location>
        <begin position="171"/>
        <end position="190"/>
    </location>
</feature>
<comment type="caution">
    <text evidence="3">The sequence shown here is derived from an EMBL/GenBank/DDBJ whole genome shotgun (WGS) entry which is preliminary data.</text>
</comment>
<protein>
    <recommendedName>
        <fullName evidence="5">LPXTG cell wall anchor domain-containing protein</fullName>
    </recommendedName>
</protein>
<dbReference type="Proteomes" id="UP000824089">
    <property type="component" value="Unassembled WGS sequence"/>
</dbReference>
<dbReference type="PROSITE" id="PS51257">
    <property type="entry name" value="PROKAR_LIPOPROTEIN"/>
    <property type="match status" value="1"/>
</dbReference>
<evidence type="ECO:0000313" key="3">
    <source>
        <dbReference type="EMBL" id="HIU30416.1"/>
    </source>
</evidence>
<feature type="signal peptide" evidence="2">
    <location>
        <begin position="1"/>
        <end position="23"/>
    </location>
</feature>
<dbReference type="AlphaFoldDB" id="A0A9D1I957"/>
<feature type="chain" id="PRO_5039007336" description="LPXTG cell wall anchor domain-containing protein" evidence="2">
    <location>
        <begin position="24"/>
        <end position="223"/>
    </location>
</feature>
<reference evidence="3" key="2">
    <citation type="journal article" date="2021" name="PeerJ">
        <title>Extensive microbial diversity within the chicken gut microbiome revealed by metagenomics and culture.</title>
        <authorList>
            <person name="Gilroy R."/>
            <person name="Ravi A."/>
            <person name="Getino M."/>
            <person name="Pursley I."/>
            <person name="Horton D.L."/>
            <person name="Alikhan N.F."/>
            <person name="Baker D."/>
            <person name="Gharbi K."/>
            <person name="Hall N."/>
            <person name="Watson M."/>
            <person name="Adriaenssens E.M."/>
            <person name="Foster-Nyarko E."/>
            <person name="Jarju S."/>
            <person name="Secka A."/>
            <person name="Antonio M."/>
            <person name="Oren A."/>
            <person name="Chaudhuri R.R."/>
            <person name="La Ragione R."/>
            <person name="Hildebrand F."/>
            <person name="Pallen M.J."/>
        </authorList>
    </citation>
    <scope>NUCLEOTIDE SEQUENCE</scope>
    <source>
        <strain evidence="3">CHK195-4489</strain>
    </source>
</reference>
<organism evidence="3 4">
    <name type="scientific">Candidatus Egerieisoma faecipullorum</name>
    <dbReference type="NCBI Taxonomy" id="2840963"/>
    <lineage>
        <taxon>Bacteria</taxon>
        <taxon>Bacillati</taxon>
        <taxon>Bacillota</taxon>
        <taxon>Clostridia</taxon>
        <taxon>Eubacteriales</taxon>
        <taxon>Clostridiaceae</taxon>
        <taxon>Clostridiaceae incertae sedis</taxon>
        <taxon>Candidatus Egerieisoma</taxon>
    </lineage>
</organism>
<sequence length="223" mass="23436">MKKALLITLIALMSCMLMTTALAADFTIPEEYVKHVSYDEIQPGIVVGGDDALKNTPTFASGTTEIKFWGWAVVAESDIAGFSYSVNGGEKKTDASFKAETEQGVVDAAAGVVGGEYVSRFRVTVPVSEGTQLVRVFADLENGDSEVFWIAEVTVGEPSEYVDGGSGTEPTDPEDPADPEDPTEPEDPADPETPPQTGDANAIFAVAAAGIVLTALIKKKVSA</sequence>
<evidence type="ECO:0000313" key="4">
    <source>
        <dbReference type="Proteomes" id="UP000824089"/>
    </source>
</evidence>
<name>A0A9D1I957_9CLOT</name>
<reference evidence="3" key="1">
    <citation type="submission" date="2020-10" db="EMBL/GenBank/DDBJ databases">
        <authorList>
            <person name="Gilroy R."/>
        </authorList>
    </citation>
    <scope>NUCLEOTIDE SEQUENCE</scope>
    <source>
        <strain evidence="3">CHK195-4489</strain>
    </source>
</reference>
<keyword evidence="2" id="KW-0732">Signal</keyword>
<accession>A0A9D1I957</accession>
<evidence type="ECO:0000256" key="1">
    <source>
        <dbReference type="SAM" id="MobiDB-lite"/>
    </source>
</evidence>
<dbReference type="EMBL" id="DVMM01000200">
    <property type="protein sequence ID" value="HIU30416.1"/>
    <property type="molecule type" value="Genomic_DNA"/>
</dbReference>
<proteinExistence type="predicted"/>